<proteinExistence type="predicted"/>
<feature type="domain" description="DUF569" evidence="2">
    <location>
        <begin position="1"/>
        <end position="145"/>
    </location>
</feature>
<dbReference type="PANTHER" id="PTHR31205">
    <property type="entry name" value="ACTIN CROSS-LINKING PROTEIN (DUF569)"/>
    <property type="match status" value="1"/>
</dbReference>
<dbReference type="Pfam" id="PF04601">
    <property type="entry name" value="DUF569"/>
    <property type="match status" value="1"/>
</dbReference>
<evidence type="ECO:0000259" key="2">
    <source>
        <dbReference type="Pfam" id="PF04601"/>
    </source>
</evidence>
<dbReference type="SUPFAM" id="SSF50405">
    <property type="entry name" value="Actin-crosslinking proteins"/>
    <property type="match status" value="1"/>
</dbReference>
<dbReference type="EMBL" id="BJWL01000029">
    <property type="protein sequence ID" value="GFZ21578.1"/>
    <property type="molecule type" value="Genomic_DNA"/>
</dbReference>
<evidence type="ECO:0000256" key="1">
    <source>
        <dbReference type="SAM" id="MobiDB-lite"/>
    </source>
</evidence>
<dbReference type="Gene3D" id="2.80.10.50">
    <property type="match status" value="1"/>
</dbReference>
<evidence type="ECO:0000313" key="4">
    <source>
        <dbReference type="EMBL" id="GFZ21578.1"/>
    </source>
</evidence>
<dbReference type="CDD" id="cd23340">
    <property type="entry name" value="beta-trefoil_FSCN_ACP-like"/>
    <property type="match status" value="1"/>
</dbReference>
<gene>
    <name evidence="4" type="ORF">Acr_29g0007400</name>
</gene>
<name>A0A7J0HEV9_9ERIC</name>
<dbReference type="AlphaFoldDB" id="A0A7J0HEV9"/>
<feature type="domain" description="DUF569" evidence="3">
    <location>
        <begin position="209"/>
        <end position="286"/>
    </location>
</feature>
<evidence type="ECO:0000259" key="3">
    <source>
        <dbReference type="Pfam" id="PF22932"/>
    </source>
</evidence>
<dbReference type="PANTHER" id="PTHR31205:SF69">
    <property type="entry name" value="ACTIN CROSS-LINKING PROTEIN (DUF569)"/>
    <property type="match status" value="1"/>
</dbReference>
<dbReference type="InterPro" id="IPR054726">
    <property type="entry name" value="Ubiq_DUF569-assoc"/>
</dbReference>
<dbReference type="Proteomes" id="UP000585474">
    <property type="component" value="Unassembled WGS sequence"/>
</dbReference>
<dbReference type="FunFam" id="2.80.10.50:FF:000067">
    <property type="entry name" value="BnaC05g19630D protein"/>
    <property type="match status" value="1"/>
</dbReference>
<feature type="compositionally biased region" description="Polar residues" evidence="1">
    <location>
        <begin position="183"/>
        <end position="201"/>
    </location>
</feature>
<reference evidence="4 5" key="1">
    <citation type="submission" date="2019-07" db="EMBL/GenBank/DDBJ databases">
        <title>De Novo Assembly of kiwifruit Actinidia rufa.</title>
        <authorList>
            <person name="Sugita-Konishi S."/>
            <person name="Sato K."/>
            <person name="Mori E."/>
            <person name="Abe Y."/>
            <person name="Kisaki G."/>
            <person name="Hamano K."/>
            <person name="Suezawa K."/>
            <person name="Otani M."/>
            <person name="Fukuda T."/>
            <person name="Manabe T."/>
            <person name="Gomi K."/>
            <person name="Tabuchi M."/>
            <person name="Akimitsu K."/>
            <person name="Kataoka I."/>
        </authorList>
    </citation>
    <scope>NUCLEOTIDE SEQUENCE [LARGE SCALE GENOMIC DNA]</scope>
    <source>
        <strain evidence="5">cv. Fuchu</strain>
    </source>
</reference>
<comment type="caution">
    <text evidence="4">The sequence shown here is derived from an EMBL/GenBank/DDBJ whole genome shotgun (WGS) entry which is preliminary data.</text>
</comment>
<sequence length="338" mass="37697">MDLFFNAKAVRLRSHHDKYLHADDDEVSVSQVRNGSTKNSSWSVEFVSDGGGDTVLRLKSCYGKYLTASNHPFLLGMTGRKVLQTLPSGRLDSSLEWEPVREGTRVKLRTRYGHFLRANGGLPPWRNSVTHDVPQRTATQDWILWEVHVVEIVVRSPRPNPDVQPNPVSESAASESSSPSVRSAKSFTSFGRQESSDSLASSPPKAADGRTIYYSIADEFGNVDEGVEGDFIIFKGNGVDELTRRLEDETGLEDIIVCSWSPLNGKLYPLRLQLPPNKNTLQVVVIQSSSKGNSLFRERDIVVYVLEFGELLNVLWNGFTSDSHLKGFVLKCGFRSCF</sequence>
<accession>A0A7J0HEV9</accession>
<organism evidence="4 5">
    <name type="scientific">Actinidia rufa</name>
    <dbReference type="NCBI Taxonomy" id="165716"/>
    <lineage>
        <taxon>Eukaryota</taxon>
        <taxon>Viridiplantae</taxon>
        <taxon>Streptophyta</taxon>
        <taxon>Embryophyta</taxon>
        <taxon>Tracheophyta</taxon>
        <taxon>Spermatophyta</taxon>
        <taxon>Magnoliopsida</taxon>
        <taxon>eudicotyledons</taxon>
        <taxon>Gunneridae</taxon>
        <taxon>Pentapetalae</taxon>
        <taxon>asterids</taxon>
        <taxon>Ericales</taxon>
        <taxon>Actinidiaceae</taxon>
        <taxon>Actinidia</taxon>
    </lineage>
</organism>
<dbReference type="InterPro" id="IPR007679">
    <property type="entry name" value="DUF569"/>
</dbReference>
<feature type="compositionally biased region" description="Low complexity" evidence="1">
    <location>
        <begin position="167"/>
        <end position="181"/>
    </location>
</feature>
<dbReference type="OrthoDB" id="2432302at2759"/>
<feature type="region of interest" description="Disordered" evidence="1">
    <location>
        <begin position="157"/>
        <end position="206"/>
    </location>
</feature>
<keyword evidence="5" id="KW-1185">Reference proteome</keyword>
<dbReference type="InterPro" id="IPR008999">
    <property type="entry name" value="Actin-crosslinking"/>
</dbReference>
<dbReference type="Pfam" id="PF22932">
    <property type="entry name" value="Ubiq_DUF_assoc"/>
    <property type="match status" value="1"/>
</dbReference>
<protein>
    <submittedName>
        <fullName evidence="4">Actin cross-linking protein, putative</fullName>
    </submittedName>
</protein>
<evidence type="ECO:0000313" key="5">
    <source>
        <dbReference type="Proteomes" id="UP000585474"/>
    </source>
</evidence>